<comment type="caution">
    <text evidence="5">The sequence shown here is derived from an EMBL/GenBank/DDBJ whole genome shotgun (WGS) entry which is preliminary data.</text>
</comment>
<organism evidence="5 6">
    <name type="scientific">Colocasia esculenta</name>
    <name type="common">Wild taro</name>
    <name type="synonym">Arum esculentum</name>
    <dbReference type="NCBI Taxonomy" id="4460"/>
    <lineage>
        <taxon>Eukaryota</taxon>
        <taxon>Viridiplantae</taxon>
        <taxon>Streptophyta</taxon>
        <taxon>Embryophyta</taxon>
        <taxon>Tracheophyta</taxon>
        <taxon>Spermatophyta</taxon>
        <taxon>Magnoliopsida</taxon>
        <taxon>Liliopsida</taxon>
        <taxon>Araceae</taxon>
        <taxon>Aroideae</taxon>
        <taxon>Colocasieae</taxon>
        <taxon>Colocasia</taxon>
    </lineage>
</organism>
<dbReference type="AlphaFoldDB" id="A0A843W669"/>
<keyword evidence="3" id="KW-0472">Membrane</keyword>
<keyword evidence="2" id="KW-0436">Ligase</keyword>
<dbReference type="SUPFAM" id="SSF56801">
    <property type="entry name" value="Acetyl-CoA synthetase-like"/>
    <property type="match status" value="1"/>
</dbReference>
<dbReference type="EMBL" id="NMUH01003037">
    <property type="protein sequence ID" value="MQM03456.1"/>
    <property type="molecule type" value="Genomic_DNA"/>
</dbReference>
<accession>A0A843W669</accession>
<sequence length="326" mass="34082">MFPAFPTMSAMLRSAASGRGWLARPGTPEWEELNSTSFLHLVDGAASGLLDSGAIQCGDTVALPFPDSVESYAVMLAVMRCRAKALPLRMAAYSREELEQCLTYCEAKLLLTGPGEGDEITAAQAAALRLGIPHAVASLNMASGLVEVSSSVLMRGGAAGGLAEVVSRPWDTALLLHVPGSSTVALTQQDLALWVNMGGDLLNLLSQLRTAGSFEAASVVGAVGGFRFSHAGARAREASLKLESVCAVSAGALIFLISRQVGPQAAAAKPNFLGAFFFHLAVVSCVVGMLFKTMAKKVVRFYEHLEAAGIFFFFCAAGALALVLLP</sequence>
<dbReference type="PANTHER" id="PTHR43201">
    <property type="entry name" value="ACYL-COA SYNTHETASE"/>
    <property type="match status" value="1"/>
</dbReference>
<keyword evidence="6" id="KW-1185">Reference proteome</keyword>
<feature type="domain" description="AMP-dependent synthetase/ligase" evidence="4">
    <location>
        <begin position="31"/>
        <end position="121"/>
    </location>
</feature>
<evidence type="ECO:0000256" key="1">
    <source>
        <dbReference type="ARBA" id="ARBA00006432"/>
    </source>
</evidence>
<dbReference type="GO" id="GO:0006631">
    <property type="term" value="P:fatty acid metabolic process"/>
    <property type="evidence" value="ECO:0007669"/>
    <property type="project" value="TreeGrafter"/>
</dbReference>
<keyword evidence="3" id="KW-1133">Transmembrane helix</keyword>
<evidence type="ECO:0000313" key="5">
    <source>
        <dbReference type="EMBL" id="MQM03456.1"/>
    </source>
</evidence>
<evidence type="ECO:0000313" key="6">
    <source>
        <dbReference type="Proteomes" id="UP000652761"/>
    </source>
</evidence>
<protein>
    <recommendedName>
        <fullName evidence="4">AMP-dependent synthetase/ligase domain-containing protein</fullName>
    </recommendedName>
</protein>
<dbReference type="InterPro" id="IPR000873">
    <property type="entry name" value="AMP-dep_synth/lig_dom"/>
</dbReference>
<feature type="transmembrane region" description="Helical" evidence="3">
    <location>
        <begin position="307"/>
        <end position="325"/>
    </location>
</feature>
<dbReference type="Proteomes" id="UP000652761">
    <property type="component" value="Unassembled WGS sequence"/>
</dbReference>
<proteinExistence type="inferred from homology"/>
<evidence type="ECO:0000256" key="2">
    <source>
        <dbReference type="ARBA" id="ARBA00022598"/>
    </source>
</evidence>
<dbReference type="GO" id="GO:0031956">
    <property type="term" value="F:medium-chain fatty acid-CoA ligase activity"/>
    <property type="evidence" value="ECO:0007669"/>
    <property type="project" value="TreeGrafter"/>
</dbReference>
<dbReference type="Pfam" id="PF00501">
    <property type="entry name" value="AMP-binding"/>
    <property type="match status" value="1"/>
</dbReference>
<keyword evidence="3" id="KW-0812">Transmembrane</keyword>
<dbReference type="InterPro" id="IPR042099">
    <property type="entry name" value="ANL_N_sf"/>
</dbReference>
<dbReference type="PANTHER" id="PTHR43201:SF5">
    <property type="entry name" value="MEDIUM-CHAIN ACYL-COA LIGASE ACSF2, MITOCHONDRIAL"/>
    <property type="match status" value="1"/>
</dbReference>
<reference evidence="5" key="1">
    <citation type="submission" date="2017-07" db="EMBL/GenBank/DDBJ databases">
        <title>Taro Niue Genome Assembly and Annotation.</title>
        <authorList>
            <person name="Atibalentja N."/>
            <person name="Keating K."/>
            <person name="Fields C.J."/>
        </authorList>
    </citation>
    <scope>NUCLEOTIDE SEQUENCE</scope>
    <source>
        <strain evidence="5">Niue_2</strain>
        <tissue evidence="5">Leaf</tissue>
    </source>
</reference>
<evidence type="ECO:0000259" key="4">
    <source>
        <dbReference type="Pfam" id="PF00501"/>
    </source>
</evidence>
<dbReference type="Gene3D" id="3.40.50.12780">
    <property type="entry name" value="N-terminal domain of ligase-like"/>
    <property type="match status" value="1"/>
</dbReference>
<name>A0A843W669_COLES</name>
<evidence type="ECO:0000256" key="3">
    <source>
        <dbReference type="SAM" id="Phobius"/>
    </source>
</evidence>
<gene>
    <name evidence="5" type="ORF">Taro_036235</name>
</gene>
<feature type="transmembrane region" description="Helical" evidence="3">
    <location>
        <begin position="273"/>
        <end position="295"/>
    </location>
</feature>
<comment type="similarity">
    <text evidence="1">Belongs to the ATP-dependent AMP-binding enzyme family.</text>
</comment>